<reference evidence="3 4" key="1">
    <citation type="submission" date="2020-06" db="EMBL/GenBank/DDBJ databases">
        <title>Oricola thermophila sp. nov. isolated from a tidal sediments.</title>
        <authorList>
            <person name="Kwon K.K."/>
            <person name="Yang S.-H."/>
            <person name="Park M.-J."/>
        </authorList>
    </citation>
    <scope>NUCLEOTIDE SEQUENCE [LARGE SCALE GENOMIC DNA]</scope>
    <source>
        <strain evidence="3 4">MEBiC13590</strain>
    </source>
</reference>
<dbReference type="PANTHER" id="PTHR42909">
    <property type="entry name" value="ZGC:136858"/>
    <property type="match status" value="1"/>
</dbReference>
<dbReference type="GO" id="GO:0046872">
    <property type="term" value="F:metal ion binding"/>
    <property type="evidence" value="ECO:0007669"/>
    <property type="project" value="UniProtKB-KW"/>
</dbReference>
<dbReference type="GO" id="GO:0004730">
    <property type="term" value="F:pseudouridylate synthase activity"/>
    <property type="evidence" value="ECO:0007669"/>
    <property type="project" value="TreeGrafter"/>
</dbReference>
<keyword evidence="3" id="KW-0418">Kinase</keyword>
<dbReference type="CDD" id="cd01941">
    <property type="entry name" value="YeiC_kinase_like"/>
    <property type="match status" value="1"/>
</dbReference>
<sequence length="323" mass="33168">MTQFGDISIGLLGIGGAHVDRIGHAEGHFHPGASNPGRLTASVGGGAFNALRTATLRGARPAAMLSARGGDHDGSLVADTIEQAGIADLSAVFLDRRTASYTAILDPSGEQVAGLADMDIYETALPRQLRRRTVRDAIASAANVLVDANLPEMALQTICDIATGPVFAVAISPAKAVRLLPVADRIAVLFMNRREMNALAADSGERGLAGLAARGFVRAVVTGGTRPVLVLDGENWLAVDQPPAQAVADVTGAGDALAGATIARLAASPDVPLAEAVRDGIAAAQLTIRKAGPVADRLVGPAFDSIRSGTTIRPLAEKEDQET</sequence>
<dbReference type="SUPFAM" id="SSF53613">
    <property type="entry name" value="Ribokinase-like"/>
    <property type="match status" value="1"/>
</dbReference>
<keyword evidence="4" id="KW-1185">Reference proteome</keyword>
<dbReference type="Proteomes" id="UP000509367">
    <property type="component" value="Chromosome"/>
</dbReference>
<evidence type="ECO:0000259" key="2">
    <source>
        <dbReference type="Pfam" id="PF00294"/>
    </source>
</evidence>
<dbReference type="InterPro" id="IPR011611">
    <property type="entry name" value="PfkB_dom"/>
</dbReference>
<dbReference type="KEGG" id="orm:HTY61_05880"/>
<gene>
    <name evidence="3" type="ORF">HTY61_05880</name>
</gene>
<organism evidence="3 4">
    <name type="scientific">Oricola thermophila</name>
    <dbReference type="NCBI Taxonomy" id="2742145"/>
    <lineage>
        <taxon>Bacteria</taxon>
        <taxon>Pseudomonadati</taxon>
        <taxon>Pseudomonadota</taxon>
        <taxon>Alphaproteobacteria</taxon>
        <taxon>Hyphomicrobiales</taxon>
        <taxon>Ahrensiaceae</taxon>
        <taxon>Oricola</taxon>
    </lineage>
</organism>
<feature type="domain" description="Carbohydrate kinase PfkB" evidence="2">
    <location>
        <begin position="14"/>
        <end position="294"/>
    </location>
</feature>
<keyword evidence="1" id="KW-0479">Metal-binding</keyword>
<evidence type="ECO:0000313" key="4">
    <source>
        <dbReference type="Proteomes" id="UP000509367"/>
    </source>
</evidence>
<protein>
    <submittedName>
        <fullName evidence="3">Carbohydrate kinase</fullName>
    </submittedName>
</protein>
<name>A0A6N1VAP8_9HYPH</name>
<dbReference type="InterPro" id="IPR029056">
    <property type="entry name" value="Ribokinase-like"/>
</dbReference>
<keyword evidence="3" id="KW-0808">Transferase</keyword>
<dbReference type="RefSeq" id="WP_175275920.1">
    <property type="nucleotide sequence ID" value="NZ_CP054836.1"/>
</dbReference>
<evidence type="ECO:0000256" key="1">
    <source>
        <dbReference type="ARBA" id="ARBA00022723"/>
    </source>
</evidence>
<dbReference type="GO" id="GO:0016798">
    <property type="term" value="F:hydrolase activity, acting on glycosyl bonds"/>
    <property type="evidence" value="ECO:0007669"/>
    <property type="project" value="TreeGrafter"/>
</dbReference>
<dbReference type="AlphaFoldDB" id="A0A6N1VAP8"/>
<dbReference type="PANTHER" id="PTHR42909:SF1">
    <property type="entry name" value="CARBOHYDRATE KINASE PFKB DOMAIN-CONTAINING PROTEIN"/>
    <property type="match status" value="1"/>
</dbReference>
<dbReference type="GO" id="GO:0016301">
    <property type="term" value="F:kinase activity"/>
    <property type="evidence" value="ECO:0007669"/>
    <property type="project" value="UniProtKB-KW"/>
</dbReference>
<dbReference type="Gene3D" id="3.40.1190.20">
    <property type="match status" value="1"/>
</dbReference>
<dbReference type="EMBL" id="CP054836">
    <property type="protein sequence ID" value="QKV18024.1"/>
    <property type="molecule type" value="Genomic_DNA"/>
</dbReference>
<dbReference type="Pfam" id="PF00294">
    <property type="entry name" value="PfkB"/>
    <property type="match status" value="1"/>
</dbReference>
<accession>A0A6N1VAP8</accession>
<proteinExistence type="predicted"/>
<evidence type="ECO:0000313" key="3">
    <source>
        <dbReference type="EMBL" id="QKV18024.1"/>
    </source>
</evidence>
<dbReference type="GO" id="GO:0005737">
    <property type="term" value="C:cytoplasm"/>
    <property type="evidence" value="ECO:0007669"/>
    <property type="project" value="TreeGrafter"/>
</dbReference>